<organism evidence="9 10">
    <name type="scientific">Polyangium spumosum</name>
    <dbReference type="NCBI Taxonomy" id="889282"/>
    <lineage>
        <taxon>Bacteria</taxon>
        <taxon>Pseudomonadati</taxon>
        <taxon>Myxococcota</taxon>
        <taxon>Polyangia</taxon>
        <taxon>Polyangiales</taxon>
        <taxon>Polyangiaceae</taxon>
        <taxon>Polyangium</taxon>
    </lineage>
</organism>
<dbReference type="AlphaFoldDB" id="A0A6N7PZ00"/>
<dbReference type="OrthoDB" id="9782387at2"/>
<evidence type="ECO:0000313" key="9">
    <source>
        <dbReference type="EMBL" id="MRG97318.1"/>
    </source>
</evidence>
<keyword evidence="4" id="KW-0479">Metal-binding</keyword>
<name>A0A6N7PZ00_9BACT</name>
<keyword evidence="6" id="KW-0411">Iron-sulfur</keyword>
<comment type="caution">
    <text evidence="9">The sequence shown here is derived from an EMBL/GenBank/DDBJ whole genome shotgun (WGS) entry which is preliminary data.</text>
</comment>
<proteinExistence type="predicted"/>
<keyword evidence="5" id="KW-0408">Iron</keyword>
<dbReference type="InterPro" id="IPR013785">
    <property type="entry name" value="Aldolase_TIM"/>
</dbReference>
<dbReference type="InterPro" id="IPR017200">
    <property type="entry name" value="PqqE-like"/>
</dbReference>
<dbReference type="GO" id="GO:0051539">
    <property type="term" value="F:4 iron, 4 sulfur cluster binding"/>
    <property type="evidence" value="ECO:0007669"/>
    <property type="project" value="UniProtKB-KW"/>
</dbReference>
<evidence type="ECO:0000256" key="1">
    <source>
        <dbReference type="ARBA" id="ARBA00001966"/>
    </source>
</evidence>
<dbReference type="InterPro" id="IPR050377">
    <property type="entry name" value="Radical_SAM_PqqE_MftC-like"/>
</dbReference>
<evidence type="ECO:0000256" key="7">
    <source>
        <dbReference type="SAM" id="MobiDB-lite"/>
    </source>
</evidence>
<dbReference type="RefSeq" id="WP_153824096.1">
    <property type="nucleotide sequence ID" value="NZ_WJIE01000016.1"/>
</dbReference>
<gene>
    <name evidence="9" type="ORF">GF068_36135</name>
</gene>
<dbReference type="InterPro" id="IPR058240">
    <property type="entry name" value="rSAM_sf"/>
</dbReference>
<dbReference type="EMBL" id="WJIE01000016">
    <property type="protein sequence ID" value="MRG97318.1"/>
    <property type="molecule type" value="Genomic_DNA"/>
</dbReference>
<keyword evidence="2" id="KW-0004">4Fe-4S</keyword>
<comment type="cofactor">
    <cofactor evidence="1">
        <name>[4Fe-4S] cluster</name>
        <dbReference type="ChEBI" id="CHEBI:49883"/>
    </cofactor>
</comment>
<evidence type="ECO:0000256" key="2">
    <source>
        <dbReference type="ARBA" id="ARBA00022485"/>
    </source>
</evidence>
<evidence type="ECO:0000259" key="8">
    <source>
        <dbReference type="PROSITE" id="PS51918"/>
    </source>
</evidence>
<dbReference type="Pfam" id="PF04055">
    <property type="entry name" value="Radical_SAM"/>
    <property type="match status" value="1"/>
</dbReference>
<accession>A0A6N7PZ00</accession>
<dbReference type="PIRSF" id="PIRSF037420">
    <property type="entry name" value="PQQ_syn_pqqE"/>
    <property type="match status" value="1"/>
</dbReference>
<dbReference type="CDD" id="cd01335">
    <property type="entry name" value="Radical_SAM"/>
    <property type="match status" value="1"/>
</dbReference>
<evidence type="ECO:0000313" key="10">
    <source>
        <dbReference type="Proteomes" id="UP000440224"/>
    </source>
</evidence>
<feature type="domain" description="Radical SAM core" evidence="8">
    <location>
        <begin position="43"/>
        <end position="258"/>
    </location>
</feature>
<dbReference type="SFLD" id="SFLDG01067">
    <property type="entry name" value="SPASM/twitch_domain_containing"/>
    <property type="match status" value="1"/>
</dbReference>
<keyword evidence="3" id="KW-0949">S-adenosyl-L-methionine</keyword>
<dbReference type="InterPro" id="IPR007197">
    <property type="entry name" value="rSAM"/>
</dbReference>
<evidence type="ECO:0000256" key="4">
    <source>
        <dbReference type="ARBA" id="ARBA00022723"/>
    </source>
</evidence>
<feature type="compositionally biased region" description="Basic and acidic residues" evidence="7">
    <location>
        <begin position="360"/>
        <end position="373"/>
    </location>
</feature>
<dbReference type="GO" id="GO:0046872">
    <property type="term" value="F:metal ion binding"/>
    <property type="evidence" value="ECO:0007669"/>
    <property type="project" value="UniProtKB-KW"/>
</dbReference>
<evidence type="ECO:0000256" key="5">
    <source>
        <dbReference type="ARBA" id="ARBA00023004"/>
    </source>
</evidence>
<feature type="region of interest" description="Disordered" evidence="7">
    <location>
        <begin position="354"/>
        <end position="373"/>
    </location>
</feature>
<dbReference type="PANTHER" id="PTHR11228:SF7">
    <property type="entry name" value="PQQA PEPTIDE CYCLASE"/>
    <property type="match status" value="1"/>
</dbReference>
<reference evidence="9 10" key="1">
    <citation type="submission" date="2019-10" db="EMBL/GenBank/DDBJ databases">
        <title>A soil myxobacterium in the family Polyangiaceae.</title>
        <authorList>
            <person name="Li Y."/>
            <person name="Wang J."/>
        </authorList>
    </citation>
    <scope>NUCLEOTIDE SEQUENCE [LARGE SCALE GENOMIC DNA]</scope>
    <source>
        <strain evidence="9 10">DSM 14734</strain>
    </source>
</reference>
<dbReference type="Proteomes" id="UP000440224">
    <property type="component" value="Unassembled WGS sequence"/>
</dbReference>
<evidence type="ECO:0000256" key="3">
    <source>
        <dbReference type="ARBA" id="ARBA00022691"/>
    </source>
</evidence>
<sequence>MPPWSRPEPFGAWVRLDDRTLVAVDHALAARLGVPAGEPADAARPPRPLEVHLAVNARCHAPCADCYLDARPDGAEPSLGELRQRLASVRELGASTVAFGGGEPLLRDDLGELARYARSLGLVPVMTTSGFGLKEERADELRAFAQINVSHDGVGGAYAAVRGFDGARAAERAIEILARAGIAVGVNLVLTRRSVEQLEATAERVADLGAGELQLLRYKPQGRAAGLVYFEARLSSAQREALWPAITAVVHRRRLSVRIDCALVPLLSESLVAEPNAAELLASLGVFGCEAGRHLGGLDVAGREAPCSFSPSSTEEIDHFRAYHASPPEPCASCALFPVCRGGCQVVSRHASNTFSPDPECPRVQRHRAEASA</sequence>
<protein>
    <submittedName>
        <fullName evidence="9">Radical SAM protein</fullName>
    </submittedName>
</protein>
<dbReference type="SFLD" id="SFLDS00029">
    <property type="entry name" value="Radical_SAM"/>
    <property type="match status" value="1"/>
</dbReference>
<dbReference type="PROSITE" id="PS51918">
    <property type="entry name" value="RADICAL_SAM"/>
    <property type="match status" value="1"/>
</dbReference>
<dbReference type="GO" id="GO:0003824">
    <property type="term" value="F:catalytic activity"/>
    <property type="evidence" value="ECO:0007669"/>
    <property type="project" value="InterPro"/>
</dbReference>
<dbReference type="Gene3D" id="3.20.20.70">
    <property type="entry name" value="Aldolase class I"/>
    <property type="match status" value="1"/>
</dbReference>
<keyword evidence="10" id="KW-1185">Reference proteome</keyword>
<dbReference type="SUPFAM" id="SSF102114">
    <property type="entry name" value="Radical SAM enzymes"/>
    <property type="match status" value="1"/>
</dbReference>
<evidence type="ECO:0000256" key="6">
    <source>
        <dbReference type="ARBA" id="ARBA00023014"/>
    </source>
</evidence>
<dbReference type="PANTHER" id="PTHR11228">
    <property type="entry name" value="RADICAL SAM DOMAIN PROTEIN"/>
    <property type="match status" value="1"/>
</dbReference>